<keyword evidence="1" id="KW-0479">Metal-binding</keyword>
<sequence length="477" mass="55299">MSKKDSKEAVPIEGVIDKIVQANVNNANRITQLERQIDDMMKSITENREDTNSTKAEIQTITARIESIHSLTEASIDETASKFEDSKHQWNDMNTNIKWVMEKLSQMSNPACISTIEQQNKTVYKEELDARTPMISIIENAQRPNIPTTTCTTRTQWEQPSETISYRTEPKVKRETAISPVIPVNGIKHSIIVPPASAAPAFFGKHSESPTQFLIRVEEYAESVHAWDHATLLNGISQFLRDSALEWYCQLRKSVRRPQTWRDFEGCFLAQFNSPVRKARQEQEWHQCKQKEDETINEFLVRLRLLWREQEPSESEPDLVRHLMCRMRNDLLNMVKISQNTSLDELITEVQQIEEVLYRRSKGERLSKQIKEVETLPKKNNNENNFRQTSTRWNNESRNYQVNEVTPNQYTYDQNQTTAAPNWSPQVNSYECYCCGGYGHTANICPSQYGNYRQQRNTPKSKNDRGALDERTGPAPF</sequence>
<dbReference type="PROSITE" id="PS50158">
    <property type="entry name" value="ZF_CCHC"/>
    <property type="match status" value="1"/>
</dbReference>
<keyword evidence="1" id="KW-0863">Zinc-finger</keyword>
<comment type="caution">
    <text evidence="4">The sequence shown here is derived from an EMBL/GenBank/DDBJ whole genome shotgun (WGS) entry which is preliminary data.</text>
</comment>
<evidence type="ECO:0000313" key="4">
    <source>
        <dbReference type="EMBL" id="CAF1502239.1"/>
    </source>
</evidence>
<reference evidence="4" key="1">
    <citation type="submission" date="2021-02" db="EMBL/GenBank/DDBJ databases">
        <authorList>
            <person name="Nowell W R."/>
        </authorList>
    </citation>
    <scope>NUCLEOTIDE SEQUENCE</scope>
</reference>
<keyword evidence="1" id="KW-0862">Zinc</keyword>
<dbReference type="PANTHER" id="PTHR33223">
    <property type="entry name" value="CCHC-TYPE DOMAIN-CONTAINING PROTEIN"/>
    <property type="match status" value="1"/>
</dbReference>
<dbReference type="Pfam" id="PF03732">
    <property type="entry name" value="Retrotrans_gag"/>
    <property type="match status" value="1"/>
</dbReference>
<dbReference type="InterPro" id="IPR036875">
    <property type="entry name" value="Znf_CCHC_sf"/>
</dbReference>
<feature type="compositionally biased region" description="Basic and acidic residues" evidence="2">
    <location>
        <begin position="461"/>
        <end position="477"/>
    </location>
</feature>
<accession>A0A815TKQ3</accession>
<proteinExistence type="predicted"/>
<feature type="region of interest" description="Disordered" evidence="2">
    <location>
        <begin position="453"/>
        <end position="477"/>
    </location>
</feature>
<protein>
    <recommendedName>
        <fullName evidence="3">CCHC-type domain-containing protein</fullName>
    </recommendedName>
</protein>
<dbReference type="SUPFAM" id="SSF57756">
    <property type="entry name" value="Retrovirus zinc finger-like domains"/>
    <property type="match status" value="1"/>
</dbReference>
<dbReference type="InterPro" id="IPR005162">
    <property type="entry name" value="Retrotrans_gag_dom"/>
</dbReference>
<dbReference type="InterPro" id="IPR001878">
    <property type="entry name" value="Znf_CCHC"/>
</dbReference>
<dbReference type="Proteomes" id="UP000663845">
    <property type="component" value="Unassembled WGS sequence"/>
</dbReference>
<dbReference type="GO" id="GO:0008270">
    <property type="term" value="F:zinc ion binding"/>
    <property type="evidence" value="ECO:0007669"/>
    <property type="project" value="UniProtKB-KW"/>
</dbReference>
<feature type="domain" description="CCHC-type" evidence="3">
    <location>
        <begin position="432"/>
        <end position="447"/>
    </location>
</feature>
<gene>
    <name evidence="4" type="ORF">JYZ213_LOCUS43550</name>
</gene>
<organism evidence="4 5">
    <name type="scientific">Adineta steineri</name>
    <dbReference type="NCBI Taxonomy" id="433720"/>
    <lineage>
        <taxon>Eukaryota</taxon>
        <taxon>Metazoa</taxon>
        <taxon>Spiralia</taxon>
        <taxon>Gnathifera</taxon>
        <taxon>Rotifera</taxon>
        <taxon>Eurotatoria</taxon>
        <taxon>Bdelloidea</taxon>
        <taxon>Adinetida</taxon>
        <taxon>Adinetidae</taxon>
        <taxon>Adineta</taxon>
    </lineage>
</organism>
<evidence type="ECO:0000256" key="1">
    <source>
        <dbReference type="PROSITE-ProRule" id="PRU00047"/>
    </source>
</evidence>
<evidence type="ECO:0000313" key="5">
    <source>
        <dbReference type="Proteomes" id="UP000663845"/>
    </source>
</evidence>
<dbReference type="GO" id="GO:0003676">
    <property type="term" value="F:nucleic acid binding"/>
    <property type="evidence" value="ECO:0007669"/>
    <property type="project" value="InterPro"/>
</dbReference>
<evidence type="ECO:0000259" key="3">
    <source>
        <dbReference type="PROSITE" id="PS50158"/>
    </source>
</evidence>
<dbReference type="AlphaFoldDB" id="A0A815TKQ3"/>
<evidence type="ECO:0000256" key="2">
    <source>
        <dbReference type="SAM" id="MobiDB-lite"/>
    </source>
</evidence>
<name>A0A815TKQ3_9BILA</name>
<dbReference type="EMBL" id="CAJNOG010002372">
    <property type="protein sequence ID" value="CAF1502239.1"/>
    <property type="molecule type" value="Genomic_DNA"/>
</dbReference>
<dbReference type="PANTHER" id="PTHR33223:SF6">
    <property type="entry name" value="CCHC-TYPE DOMAIN-CONTAINING PROTEIN"/>
    <property type="match status" value="1"/>
</dbReference>